<dbReference type="GO" id="GO:0015074">
    <property type="term" value="P:DNA integration"/>
    <property type="evidence" value="ECO:0007669"/>
    <property type="project" value="InterPro"/>
</dbReference>
<keyword evidence="5" id="KW-0378">Hydrolase</keyword>
<evidence type="ECO:0000259" key="7">
    <source>
        <dbReference type="PROSITE" id="PS50994"/>
    </source>
</evidence>
<sequence length="100" mass="11233">ISHVTGIPHSATGQALVERTHQTLKNMLLRQKGGTEVETPVIRLAKALFTINFLNRSEQESNPPVLRHFHSNTRAHLKERPLVLVKELDSLKIVGPFPLI</sequence>
<organism evidence="8 9">
    <name type="scientific">Melanocharis versteri</name>
    <name type="common">Fan-tailed berrypecker</name>
    <dbReference type="NCBI Taxonomy" id="254552"/>
    <lineage>
        <taxon>Eukaryota</taxon>
        <taxon>Metazoa</taxon>
        <taxon>Chordata</taxon>
        <taxon>Craniata</taxon>
        <taxon>Vertebrata</taxon>
        <taxon>Euteleostomi</taxon>
        <taxon>Archelosauria</taxon>
        <taxon>Archosauria</taxon>
        <taxon>Dinosauria</taxon>
        <taxon>Saurischia</taxon>
        <taxon>Theropoda</taxon>
        <taxon>Coelurosauria</taxon>
        <taxon>Aves</taxon>
        <taxon>Neognathae</taxon>
        <taxon>Neoaves</taxon>
        <taxon>Telluraves</taxon>
        <taxon>Australaves</taxon>
        <taxon>Passeriformes</taxon>
        <taxon>Passeroidea</taxon>
        <taxon>Melanocharitidae</taxon>
        <taxon>Melanocharis</taxon>
    </lineage>
</organism>
<feature type="domain" description="Integrase catalytic" evidence="7">
    <location>
        <begin position="1"/>
        <end position="72"/>
    </location>
</feature>
<keyword evidence="2" id="KW-0548">Nucleotidyltransferase</keyword>
<protein>
    <submittedName>
        <fullName evidence="8">POK6 protein</fullName>
    </submittedName>
</protein>
<evidence type="ECO:0000313" key="9">
    <source>
        <dbReference type="Proteomes" id="UP000538725"/>
    </source>
</evidence>
<dbReference type="InterPro" id="IPR036397">
    <property type="entry name" value="RNaseH_sf"/>
</dbReference>
<dbReference type="InterPro" id="IPR012337">
    <property type="entry name" value="RNaseH-like_sf"/>
</dbReference>
<keyword evidence="4" id="KW-0255">Endonuclease</keyword>
<evidence type="ECO:0000256" key="2">
    <source>
        <dbReference type="ARBA" id="ARBA00022695"/>
    </source>
</evidence>
<evidence type="ECO:0000256" key="3">
    <source>
        <dbReference type="ARBA" id="ARBA00022722"/>
    </source>
</evidence>
<dbReference type="PANTHER" id="PTHR41694:SF3">
    <property type="entry name" value="RNA-DIRECTED DNA POLYMERASE-RELATED"/>
    <property type="match status" value="1"/>
</dbReference>
<keyword evidence="3" id="KW-0540">Nuclease</keyword>
<comment type="caution">
    <text evidence="8">The sequence shown here is derived from an EMBL/GenBank/DDBJ whole genome shotgun (WGS) entry which is preliminary data.</text>
</comment>
<keyword evidence="9" id="KW-1185">Reference proteome</keyword>
<dbReference type="InterPro" id="IPR001584">
    <property type="entry name" value="Integrase_cat-core"/>
</dbReference>
<feature type="non-terminal residue" evidence="8">
    <location>
        <position position="100"/>
    </location>
</feature>
<dbReference type="GO" id="GO:0035613">
    <property type="term" value="F:RNA stem-loop binding"/>
    <property type="evidence" value="ECO:0007669"/>
    <property type="project" value="TreeGrafter"/>
</dbReference>
<evidence type="ECO:0000256" key="6">
    <source>
        <dbReference type="ARBA" id="ARBA00022918"/>
    </source>
</evidence>
<dbReference type="EMBL" id="VZTG01002654">
    <property type="protein sequence ID" value="NXA88406.1"/>
    <property type="molecule type" value="Genomic_DNA"/>
</dbReference>
<dbReference type="GO" id="GO:0003964">
    <property type="term" value="F:RNA-directed DNA polymerase activity"/>
    <property type="evidence" value="ECO:0007669"/>
    <property type="project" value="UniProtKB-KW"/>
</dbReference>
<dbReference type="GO" id="GO:0016787">
    <property type="term" value="F:hydrolase activity"/>
    <property type="evidence" value="ECO:0007669"/>
    <property type="project" value="UniProtKB-KW"/>
</dbReference>
<dbReference type="Proteomes" id="UP000538725">
    <property type="component" value="Unassembled WGS sequence"/>
</dbReference>
<dbReference type="SUPFAM" id="SSF53098">
    <property type="entry name" value="Ribonuclease H-like"/>
    <property type="match status" value="1"/>
</dbReference>
<gene>
    <name evidence="8" type="primary">Ervk6_2</name>
    <name evidence="8" type="ORF">MELVER_R15936</name>
</gene>
<evidence type="ECO:0000256" key="1">
    <source>
        <dbReference type="ARBA" id="ARBA00022679"/>
    </source>
</evidence>
<name>A0A7K7ZD86_9PASE</name>
<dbReference type="PROSITE" id="PS50994">
    <property type="entry name" value="INTEGRASE"/>
    <property type="match status" value="1"/>
</dbReference>
<evidence type="ECO:0000256" key="4">
    <source>
        <dbReference type="ARBA" id="ARBA00022759"/>
    </source>
</evidence>
<keyword evidence="1" id="KW-0808">Transferase</keyword>
<dbReference type="GO" id="GO:0004519">
    <property type="term" value="F:endonuclease activity"/>
    <property type="evidence" value="ECO:0007669"/>
    <property type="project" value="UniProtKB-KW"/>
</dbReference>
<dbReference type="Gene3D" id="3.30.420.10">
    <property type="entry name" value="Ribonuclease H-like superfamily/Ribonuclease H"/>
    <property type="match status" value="1"/>
</dbReference>
<reference evidence="8 9" key="1">
    <citation type="submission" date="2019-09" db="EMBL/GenBank/DDBJ databases">
        <title>Bird 10,000 Genomes (B10K) Project - Family phase.</title>
        <authorList>
            <person name="Zhang G."/>
        </authorList>
    </citation>
    <scope>NUCLEOTIDE SEQUENCE [LARGE SCALE GENOMIC DNA]</scope>
    <source>
        <strain evidence="8">B10K-DU-029-37</strain>
        <tissue evidence="8">Liver</tissue>
    </source>
</reference>
<proteinExistence type="predicted"/>
<evidence type="ECO:0000313" key="8">
    <source>
        <dbReference type="EMBL" id="NXA88406.1"/>
    </source>
</evidence>
<feature type="non-terminal residue" evidence="8">
    <location>
        <position position="1"/>
    </location>
</feature>
<keyword evidence="6" id="KW-0695">RNA-directed DNA polymerase</keyword>
<accession>A0A7K7ZD86</accession>
<dbReference type="AlphaFoldDB" id="A0A7K7ZD86"/>
<evidence type="ECO:0000256" key="5">
    <source>
        <dbReference type="ARBA" id="ARBA00022801"/>
    </source>
</evidence>
<dbReference type="PANTHER" id="PTHR41694">
    <property type="entry name" value="ENDOGENOUS RETROVIRUS GROUP K MEMBER POL PROTEIN"/>
    <property type="match status" value="1"/>
</dbReference>